<evidence type="ECO:0000259" key="2">
    <source>
        <dbReference type="Pfam" id="PF03259"/>
    </source>
</evidence>
<evidence type="ECO:0000256" key="1">
    <source>
        <dbReference type="ARBA" id="ARBA00007191"/>
    </source>
</evidence>
<evidence type="ECO:0000313" key="4">
    <source>
        <dbReference type="Proteomes" id="UP000001542"/>
    </source>
</evidence>
<dbReference type="SMR" id="A2FKT6"/>
<dbReference type="InterPro" id="IPR004942">
    <property type="entry name" value="Roadblock/LAMTOR2_dom"/>
</dbReference>
<dbReference type="PANTHER" id="PTHR10779">
    <property type="entry name" value="DYNEIN LIGHT CHAIN ROADBLOCK"/>
    <property type="match status" value="1"/>
</dbReference>
<dbReference type="VEuPathDB" id="TrichDB:TVAG_458050"/>
<dbReference type="AlphaFoldDB" id="A2FKT6"/>
<dbReference type="eggNOG" id="KOG4115">
    <property type="taxonomic scope" value="Eukaryota"/>
</dbReference>
<accession>A2FKT6</accession>
<reference evidence="3" key="2">
    <citation type="journal article" date="2007" name="Science">
        <title>Draft genome sequence of the sexually transmitted pathogen Trichomonas vaginalis.</title>
        <authorList>
            <person name="Carlton J.M."/>
            <person name="Hirt R.P."/>
            <person name="Silva J.C."/>
            <person name="Delcher A.L."/>
            <person name="Schatz M."/>
            <person name="Zhao Q."/>
            <person name="Wortman J.R."/>
            <person name="Bidwell S.L."/>
            <person name="Alsmark U.C.M."/>
            <person name="Besteiro S."/>
            <person name="Sicheritz-Ponten T."/>
            <person name="Noel C.J."/>
            <person name="Dacks J.B."/>
            <person name="Foster P.G."/>
            <person name="Simillion C."/>
            <person name="Van de Peer Y."/>
            <person name="Miranda-Saavedra D."/>
            <person name="Barton G.J."/>
            <person name="Westrop G.D."/>
            <person name="Mueller S."/>
            <person name="Dessi D."/>
            <person name="Fiori P.L."/>
            <person name="Ren Q."/>
            <person name="Paulsen I."/>
            <person name="Zhang H."/>
            <person name="Bastida-Corcuera F.D."/>
            <person name="Simoes-Barbosa A."/>
            <person name="Brown M.T."/>
            <person name="Hayes R.D."/>
            <person name="Mukherjee M."/>
            <person name="Okumura C.Y."/>
            <person name="Schneider R."/>
            <person name="Smith A.J."/>
            <person name="Vanacova S."/>
            <person name="Villalvazo M."/>
            <person name="Haas B.J."/>
            <person name="Pertea M."/>
            <person name="Feldblyum T.V."/>
            <person name="Utterback T.R."/>
            <person name="Shu C.L."/>
            <person name="Osoegawa K."/>
            <person name="de Jong P.J."/>
            <person name="Hrdy I."/>
            <person name="Horvathova L."/>
            <person name="Zubacova Z."/>
            <person name="Dolezal P."/>
            <person name="Malik S.B."/>
            <person name="Logsdon J.M. Jr."/>
            <person name="Henze K."/>
            <person name="Gupta A."/>
            <person name="Wang C.C."/>
            <person name="Dunne R.L."/>
            <person name="Upcroft J.A."/>
            <person name="Upcroft P."/>
            <person name="White O."/>
            <person name="Salzberg S.L."/>
            <person name="Tang P."/>
            <person name="Chiu C.-H."/>
            <person name="Lee Y.-S."/>
            <person name="Embley T.M."/>
            <person name="Coombs G.H."/>
            <person name="Mottram J.C."/>
            <person name="Tachezy J."/>
            <person name="Fraser-Liggett C.M."/>
            <person name="Johnson P.J."/>
        </authorList>
    </citation>
    <scope>NUCLEOTIDE SEQUENCE [LARGE SCALE GENOMIC DNA]</scope>
    <source>
        <strain evidence="3">G3</strain>
    </source>
</reference>
<name>A2FKT6_TRIV3</name>
<keyword evidence="4" id="KW-1185">Reference proteome</keyword>
<dbReference type="InParanoid" id="A2FKT6"/>
<dbReference type="GO" id="GO:0005868">
    <property type="term" value="C:cytoplasmic dynein complex"/>
    <property type="evidence" value="ECO:0000318"/>
    <property type="project" value="GO_Central"/>
</dbReference>
<proteinExistence type="inferred from homology"/>
<dbReference type="GO" id="GO:0005737">
    <property type="term" value="C:cytoplasm"/>
    <property type="evidence" value="ECO:0000318"/>
    <property type="project" value="GO_Central"/>
</dbReference>
<dbReference type="OrthoDB" id="9985637at2759"/>
<dbReference type="RefSeq" id="XP_001307404.1">
    <property type="nucleotide sequence ID" value="XM_001307403.1"/>
</dbReference>
<reference evidence="3" key="1">
    <citation type="submission" date="2006-10" db="EMBL/GenBank/DDBJ databases">
        <authorList>
            <person name="Amadeo P."/>
            <person name="Zhao Q."/>
            <person name="Wortman J."/>
            <person name="Fraser-Liggett C."/>
            <person name="Carlton J."/>
        </authorList>
    </citation>
    <scope>NUCLEOTIDE SEQUENCE</scope>
    <source>
        <strain evidence="3">G3</strain>
    </source>
</reference>
<dbReference type="STRING" id="5722.A2FKT6"/>
<comment type="similarity">
    <text evidence="1">Belongs to the GAMAD family.</text>
</comment>
<feature type="domain" description="Roadblock/LAMTOR2" evidence="2">
    <location>
        <begin position="5"/>
        <end position="94"/>
    </location>
</feature>
<gene>
    <name evidence="3" type="ORF">TVAG_458050</name>
</gene>
<dbReference type="Gene3D" id="3.30.450.30">
    <property type="entry name" value="Dynein light chain 2a, cytoplasmic"/>
    <property type="match status" value="1"/>
</dbReference>
<protein>
    <recommendedName>
        <fullName evidence="2">Roadblock/LAMTOR2 domain-containing protein</fullName>
    </recommendedName>
</protein>
<dbReference type="SUPFAM" id="SSF103196">
    <property type="entry name" value="Roadblock/LC7 domain"/>
    <property type="match status" value="1"/>
</dbReference>
<dbReference type="FunFam" id="3.30.450.30:FF:000033">
    <property type="entry name" value="Uncharacterized protein"/>
    <property type="match status" value="1"/>
</dbReference>
<organism evidence="3 4">
    <name type="scientific">Trichomonas vaginalis (strain ATCC PRA-98 / G3)</name>
    <dbReference type="NCBI Taxonomy" id="412133"/>
    <lineage>
        <taxon>Eukaryota</taxon>
        <taxon>Metamonada</taxon>
        <taxon>Parabasalia</taxon>
        <taxon>Trichomonadida</taxon>
        <taxon>Trichomonadidae</taxon>
        <taxon>Trichomonas</taxon>
    </lineage>
</organism>
<dbReference type="Pfam" id="PF03259">
    <property type="entry name" value="Robl_LC7"/>
    <property type="match status" value="1"/>
</dbReference>
<dbReference type="GO" id="GO:0045505">
    <property type="term" value="F:dynein intermediate chain binding"/>
    <property type="evidence" value="ECO:0000318"/>
    <property type="project" value="GO_Central"/>
</dbReference>
<dbReference type="VEuPathDB" id="TrichDB:TVAGG3_0627790"/>
<dbReference type="KEGG" id="tva:4752206"/>
<evidence type="ECO:0000313" key="3">
    <source>
        <dbReference type="EMBL" id="EAX94474.1"/>
    </source>
</evidence>
<dbReference type="EMBL" id="DS113855">
    <property type="protein sequence ID" value="EAX94474.1"/>
    <property type="molecule type" value="Genomic_DNA"/>
</dbReference>
<sequence length="102" mass="11324">MSEFQSTLKKLESNKAVKSAVIIGQNGEVIYPDVTKENQKLIETITQKAFPFVEQARILVKNLDVSNDLSFLHFKSGKEEIMIAPGDNEALIVLSDISKVDS</sequence>
<dbReference type="GO" id="GO:0007018">
    <property type="term" value="P:microtubule-based movement"/>
    <property type="evidence" value="ECO:0000318"/>
    <property type="project" value="GO_Central"/>
</dbReference>
<dbReference type="Proteomes" id="UP000001542">
    <property type="component" value="Unassembled WGS sequence"/>
</dbReference>